<feature type="domain" description="PDZ" evidence="7">
    <location>
        <begin position="593"/>
        <end position="646"/>
    </location>
</feature>
<evidence type="ECO:0000256" key="5">
    <source>
        <dbReference type="SAM" id="MobiDB-lite"/>
    </source>
</evidence>
<feature type="domain" description="PDZ" evidence="7">
    <location>
        <begin position="226"/>
        <end position="292"/>
    </location>
</feature>
<dbReference type="Pfam" id="PF13180">
    <property type="entry name" value="PDZ_2"/>
    <property type="match status" value="2"/>
</dbReference>
<evidence type="ECO:0000256" key="3">
    <source>
        <dbReference type="ARBA" id="ARBA00022801"/>
    </source>
</evidence>
<name>A0A918TN00_9BACT</name>
<dbReference type="InterPro" id="IPR009003">
    <property type="entry name" value="Peptidase_S1_PA"/>
</dbReference>
<keyword evidence="9" id="KW-1185">Reference proteome</keyword>
<feature type="region of interest" description="Disordered" evidence="5">
    <location>
        <begin position="326"/>
        <end position="348"/>
    </location>
</feature>
<dbReference type="InterPro" id="IPR001478">
    <property type="entry name" value="PDZ"/>
</dbReference>
<evidence type="ECO:0000256" key="6">
    <source>
        <dbReference type="SAM" id="SignalP"/>
    </source>
</evidence>
<evidence type="ECO:0000313" key="9">
    <source>
        <dbReference type="Proteomes" id="UP000644507"/>
    </source>
</evidence>
<evidence type="ECO:0000313" key="8">
    <source>
        <dbReference type="EMBL" id="GHC52011.1"/>
    </source>
</evidence>
<feature type="coiled-coil region" evidence="4">
    <location>
        <begin position="779"/>
        <end position="806"/>
    </location>
</feature>
<feature type="chain" id="PRO_5037151094" description="PDZ domain-containing protein" evidence="6">
    <location>
        <begin position="24"/>
        <end position="806"/>
    </location>
</feature>
<dbReference type="SUPFAM" id="SSF50494">
    <property type="entry name" value="Trypsin-like serine proteases"/>
    <property type="match status" value="2"/>
</dbReference>
<keyword evidence="4" id="KW-0175">Coiled coil</keyword>
<dbReference type="Gene3D" id="2.40.10.120">
    <property type="match status" value="1"/>
</dbReference>
<evidence type="ECO:0000256" key="2">
    <source>
        <dbReference type="ARBA" id="ARBA00022670"/>
    </source>
</evidence>
<feature type="signal peptide" evidence="6">
    <location>
        <begin position="1"/>
        <end position="23"/>
    </location>
</feature>
<dbReference type="SMART" id="SM00228">
    <property type="entry name" value="PDZ"/>
    <property type="match status" value="2"/>
</dbReference>
<dbReference type="PROSITE" id="PS50106">
    <property type="entry name" value="PDZ"/>
    <property type="match status" value="2"/>
</dbReference>
<dbReference type="RefSeq" id="WP_189569590.1">
    <property type="nucleotide sequence ID" value="NZ_BMXI01000006.1"/>
</dbReference>
<dbReference type="PANTHER" id="PTHR22939">
    <property type="entry name" value="SERINE PROTEASE FAMILY S1C HTRA-RELATED"/>
    <property type="match status" value="1"/>
</dbReference>
<evidence type="ECO:0000256" key="4">
    <source>
        <dbReference type="SAM" id="Coils"/>
    </source>
</evidence>
<dbReference type="Gene3D" id="2.40.10.10">
    <property type="entry name" value="Trypsin-like serine proteases"/>
    <property type="match status" value="1"/>
</dbReference>
<keyword evidence="3" id="KW-0378">Hydrolase</keyword>
<organism evidence="8 9">
    <name type="scientific">Roseibacillus persicicus</name>
    <dbReference type="NCBI Taxonomy" id="454148"/>
    <lineage>
        <taxon>Bacteria</taxon>
        <taxon>Pseudomonadati</taxon>
        <taxon>Verrucomicrobiota</taxon>
        <taxon>Verrucomicrobiia</taxon>
        <taxon>Verrucomicrobiales</taxon>
        <taxon>Verrucomicrobiaceae</taxon>
        <taxon>Roseibacillus</taxon>
    </lineage>
</organism>
<dbReference type="EMBL" id="BMXI01000006">
    <property type="protein sequence ID" value="GHC52011.1"/>
    <property type="molecule type" value="Genomic_DNA"/>
</dbReference>
<dbReference type="Pfam" id="PF13365">
    <property type="entry name" value="Trypsin_2"/>
    <property type="match status" value="1"/>
</dbReference>
<dbReference type="InterPro" id="IPR036034">
    <property type="entry name" value="PDZ_sf"/>
</dbReference>
<dbReference type="InterPro" id="IPR001940">
    <property type="entry name" value="Peptidase_S1C"/>
</dbReference>
<dbReference type="GO" id="GO:0006508">
    <property type="term" value="P:proteolysis"/>
    <property type="evidence" value="ECO:0007669"/>
    <property type="project" value="UniProtKB-KW"/>
</dbReference>
<sequence length="806" mass="86824">MNSIVSKGVLALCAIGMQAGSLAAEIEESPLPQKFSDLERLNQELIAVTQTCADATVGLVGGGAGSGVIVSEDGLVLTAAHVVNAMPGELTVILPDGTRLPAEVLGGEYTRDAAMVRITKKGEYPHVDLAESDDYSFNQWCLALGHPGGFDVKRTPPVRLGRILSVGDFIETDCAVVSGDSGGPLFNIKGQLIGINANIGASLIDNSHVPISVFHDHWEEMLAGKKIGERPSSRRDRPAVSFRVLTEEDLVKIESVAPGSPAAKAGVRKGDVVTAFDGEKVTSQEKLLELMRGLGIGEKFVLTVDRNGESKDLNVRTVSLNRFLKQRDAEATKQPNNPKEPNKNKEQEQTAALDLFLDDYINGGAGKKQLKLTEEQLKKFGGMDRVLARIAERTGSNARVRAPQEDTTPGPPSALELFEETMRTGKVLELSPAQLGELGGNKGLARRVRERMAKLSKEERALVGEKGPRIRLVDPFYYALIATVRPITAQAHPSVAEILVDDSPVSLATVITSDGWLLTSDENITKNEFTVRIAGKSYPGKRMESFPDRNLALLRVQANDLSPIVWSPTASFDLGQLLFTPSHTGEPMGIGVVSVLPRPLKGMGLLGLRSGLIDGKLTVDSLVKEGAAEKGGILPGDHLLTLNGKPAGDPRNFARRIQGFSGGDEITIELEREGVKKTLQFPLGSRPAGSHSAAFIKMNEMSGPLSKKVSGYPLVLQHDMPLSPEQCGGPILNLQGQCLGINVARAGRVKTYALPLEELAPFLQKVAPTKKDDLDEDDIQAVRDLIDEVQENLSDLQERLELLEAR</sequence>
<dbReference type="PANTHER" id="PTHR22939:SF129">
    <property type="entry name" value="SERINE PROTEASE HTRA2, MITOCHONDRIAL"/>
    <property type="match status" value="1"/>
</dbReference>
<keyword evidence="2" id="KW-0645">Protease</keyword>
<reference evidence="8" key="1">
    <citation type="journal article" date="2014" name="Int. J. Syst. Evol. Microbiol.">
        <title>Complete genome sequence of Corynebacterium casei LMG S-19264T (=DSM 44701T), isolated from a smear-ripened cheese.</title>
        <authorList>
            <consortium name="US DOE Joint Genome Institute (JGI-PGF)"/>
            <person name="Walter F."/>
            <person name="Albersmeier A."/>
            <person name="Kalinowski J."/>
            <person name="Ruckert C."/>
        </authorList>
    </citation>
    <scope>NUCLEOTIDE SEQUENCE</scope>
    <source>
        <strain evidence="8">KCTC 12988</strain>
    </source>
</reference>
<dbReference type="PRINTS" id="PR00834">
    <property type="entry name" value="PROTEASES2C"/>
</dbReference>
<comment type="caution">
    <text evidence="8">The sequence shown here is derived from an EMBL/GenBank/DDBJ whole genome shotgun (WGS) entry which is preliminary data.</text>
</comment>
<protein>
    <recommendedName>
        <fullName evidence="7">PDZ domain-containing protein</fullName>
    </recommendedName>
</protein>
<dbReference type="AlphaFoldDB" id="A0A918TN00"/>
<evidence type="ECO:0000259" key="7">
    <source>
        <dbReference type="PROSITE" id="PS50106"/>
    </source>
</evidence>
<gene>
    <name evidence="8" type="ORF">GCM10007100_17880</name>
</gene>
<dbReference type="SUPFAM" id="SSF50156">
    <property type="entry name" value="PDZ domain-like"/>
    <property type="match status" value="2"/>
</dbReference>
<dbReference type="Gene3D" id="2.30.42.10">
    <property type="match status" value="2"/>
</dbReference>
<comment type="similarity">
    <text evidence="1">Belongs to the peptidase S1C family.</text>
</comment>
<reference evidence="8" key="2">
    <citation type="submission" date="2020-09" db="EMBL/GenBank/DDBJ databases">
        <authorList>
            <person name="Sun Q."/>
            <person name="Kim S."/>
        </authorList>
    </citation>
    <scope>NUCLEOTIDE SEQUENCE</scope>
    <source>
        <strain evidence="8">KCTC 12988</strain>
    </source>
</reference>
<dbReference type="Proteomes" id="UP000644507">
    <property type="component" value="Unassembled WGS sequence"/>
</dbReference>
<dbReference type="InterPro" id="IPR043504">
    <property type="entry name" value="Peptidase_S1_PA_chymotrypsin"/>
</dbReference>
<proteinExistence type="inferred from homology"/>
<evidence type="ECO:0000256" key="1">
    <source>
        <dbReference type="ARBA" id="ARBA00010541"/>
    </source>
</evidence>
<accession>A0A918TN00</accession>
<dbReference type="GO" id="GO:0004252">
    <property type="term" value="F:serine-type endopeptidase activity"/>
    <property type="evidence" value="ECO:0007669"/>
    <property type="project" value="InterPro"/>
</dbReference>
<keyword evidence="6" id="KW-0732">Signal</keyword>